<dbReference type="EMBL" id="BPLQ01002657">
    <property type="protein sequence ID" value="GIX94790.1"/>
    <property type="molecule type" value="Genomic_DNA"/>
</dbReference>
<proteinExistence type="predicted"/>
<comment type="caution">
    <text evidence="1">The sequence shown here is derived from an EMBL/GenBank/DDBJ whole genome shotgun (WGS) entry which is preliminary data.</text>
</comment>
<evidence type="ECO:0000313" key="1">
    <source>
        <dbReference type="EMBL" id="GIX94790.1"/>
    </source>
</evidence>
<name>A0AAV4PFP8_9ARAC</name>
<reference evidence="1 2" key="1">
    <citation type="submission" date="2021-06" db="EMBL/GenBank/DDBJ databases">
        <title>Caerostris darwini draft genome.</title>
        <authorList>
            <person name="Kono N."/>
            <person name="Arakawa K."/>
        </authorList>
    </citation>
    <scope>NUCLEOTIDE SEQUENCE [LARGE SCALE GENOMIC DNA]</scope>
</reference>
<dbReference type="Proteomes" id="UP001054837">
    <property type="component" value="Unassembled WGS sequence"/>
</dbReference>
<dbReference type="AlphaFoldDB" id="A0AAV4PFP8"/>
<organism evidence="1 2">
    <name type="scientific">Caerostris darwini</name>
    <dbReference type="NCBI Taxonomy" id="1538125"/>
    <lineage>
        <taxon>Eukaryota</taxon>
        <taxon>Metazoa</taxon>
        <taxon>Ecdysozoa</taxon>
        <taxon>Arthropoda</taxon>
        <taxon>Chelicerata</taxon>
        <taxon>Arachnida</taxon>
        <taxon>Araneae</taxon>
        <taxon>Araneomorphae</taxon>
        <taxon>Entelegynae</taxon>
        <taxon>Araneoidea</taxon>
        <taxon>Araneidae</taxon>
        <taxon>Caerostris</taxon>
    </lineage>
</organism>
<sequence length="89" mass="9977">MPIATGSVVTVAPRVGDLCLLLVSVRTKDAFISLGCYVPEICAEGPICEKEVYRVMKNLDSHGRCVSFVFLYSQSEMDQNWNLKTYQKI</sequence>
<gene>
    <name evidence="1" type="ORF">CDAR_211791</name>
</gene>
<accession>A0AAV4PFP8</accession>
<keyword evidence="2" id="KW-1185">Reference proteome</keyword>
<evidence type="ECO:0000313" key="2">
    <source>
        <dbReference type="Proteomes" id="UP001054837"/>
    </source>
</evidence>
<protein>
    <submittedName>
        <fullName evidence="1">Uncharacterized protein</fullName>
    </submittedName>
</protein>